<sequence length="281" mass="31213">MGTSRRIRIACVSDTHNDDPTIYIPNADILLHAGDMTDNGTPEELEKALNWIRKLPQKLKIIIPGNHDVGLDPLHKGYSPKIHSLFTSLEVRADGVVFLDQSDPTFLHNDLLSIYANPCQPDFLNSNYAFTYLPYPSPEATAAWASAPDASRGPLELWLSHGAPKGRLDQIHIAGLMGCEAQRKKVAAARPLVCVFGHYHCSYGVEKVVWKAVPDSSDGVSDDVLESVILTEEISDRVYDFTNLIPGKETVFINAAWMTMEKGKVEKRNKPIIIDLEYTSE</sequence>
<dbReference type="GO" id="GO:0016787">
    <property type="term" value="F:hydrolase activity"/>
    <property type="evidence" value="ECO:0007669"/>
    <property type="project" value="InterPro"/>
</dbReference>
<dbReference type="InterPro" id="IPR051693">
    <property type="entry name" value="UPF0046_metallophosphoest"/>
</dbReference>
<dbReference type="Pfam" id="PF00149">
    <property type="entry name" value="Metallophos"/>
    <property type="match status" value="1"/>
</dbReference>
<dbReference type="PANTHER" id="PTHR12905">
    <property type="entry name" value="METALLOPHOSPHOESTERASE"/>
    <property type="match status" value="1"/>
</dbReference>
<dbReference type="HOGENOM" id="CLU_041441_3_0_1"/>
<dbReference type="Gene3D" id="3.60.21.10">
    <property type="match status" value="1"/>
</dbReference>
<dbReference type="EMBL" id="KN838667">
    <property type="protein sequence ID" value="KIJ98533.1"/>
    <property type="molecule type" value="Genomic_DNA"/>
</dbReference>
<feature type="domain" description="Calcineurin-like phosphoesterase" evidence="1">
    <location>
        <begin position="7"/>
        <end position="201"/>
    </location>
</feature>
<protein>
    <recommendedName>
        <fullName evidence="1">Calcineurin-like phosphoesterase domain-containing protein</fullName>
    </recommendedName>
</protein>
<dbReference type="InterPro" id="IPR029052">
    <property type="entry name" value="Metallo-depent_PP-like"/>
</dbReference>
<proteinExistence type="predicted"/>
<dbReference type="OrthoDB" id="630188at2759"/>
<accession>A0A0C9XAS1</accession>
<keyword evidence="3" id="KW-1185">Reference proteome</keyword>
<dbReference type="PANTHER" id="PTHR12905:SF0">
    <property type="entry name" value="CALCINEURIN-LIKE PHOSPHOESTERASE DOMAIN-CONTAINING PROTEIN"/>
    <property type="match status" value="1"/>
</dbReference>
<evidence type="ECO:0000313" key="2">
    <source>
        <dbReference type="EMBL" id="KIJ98533.1"/>
    </source>
</evidence>
<reference evidence="2 3" key="1">
    <citation type="submission" date="2014-04" db="EMBL/GenBank/DDBJ databases">
        <authorList>
            <consortium name="DOE Joint Genome Institute"/>
            <person name="Kuo A."/>
            <person name="Kohler A."/>
            <person name="Nagy L.G."/>
            <person name="Floudas D."/>
            <person name="Copeland A."/>
            <person name="Barry K.W."/>
            <person name="Cichocki N."/>
            <person name="Veneault-Fourrey C."/>
            <person name="LaButti K."/>
            <person name="Lindquist E.A."/>
            <person name="Lipzen A."/>
            <person name="Lundell T."/>
            <person name="Morin E."/>
            <person name="Murat C."/>
            <person name="Sun H."/>
            <person name="Tunlid A."/>
            <person name="Henrissat B."/>
            <person name="Grigoriev I.V."/>
            <person name="Hibbett D.S."/>
            <person name="Martin F."/>
            <person name="Nordberg H.P."/>
            <person name="Cantor M.N."/>
            <person name="Hua S.X."/>
        </authorList>
    </citation>
    <scope>NUCLEOTIDE SEQUENCE [LARGE SCALE GENOMIC DNA]</scope>
    <source>
        <strain evidence="2 3">LaAM-08-1</strain>
    </source>
</reference>
<dbReference type="AlphaFoldDB" id="A0A0C9XAS1"/>
<dbReference type="InterPro" id="IPR004843">
    <property type="entry name" value="Calcineurin-like_PHP"/>
</dbReference>
<organism evidence="2 3">
    <name type="scientific">Laccaria amethystina LaAM-08-1</name>
    <dbReference type="NCBI Taxonomy" id="1095629"/>
    <lineage>
        <taxon>Eukaryota</taxon>
        <taxon>Fungi</taxon>
        <taxon>Dikarya</taxon>
        <taxon>Basidiomycota</taxon>
        <taxon>Agaricomycotina</taxon>
        <taxon>Agaricomycetes</taxon>
        <taxon>Agaricomycetidae</taxon>
        <taxon>Agaricales</taxon>
        <taxon>Agaricineae</taxon>
        <taxon>Hydnangiaceae</taxon>
        <taxon>Laccaria</taxon>
    </lineage>
</organism>
<dbReference type="SUPFAM" id="SSF56300">
    <property type="entry name" value="Metallo-dependent phosphatases"/>
    <property type="match status" value="1"/>
</dbReference>
<dbReference type="CDD" id="cd07379">
    <property type="entry name" value="MPP_239FB"/>
    <property type="match status" value="1"/>
</dbReference>
<gene>
    <name evidence="2" type="ORF">K443DRAFT_680716</name>
</gene>
<dbReference type="Proteomes" id="UP000054477">
    <property type="component" value="Unassembled WGS sequence"/>
</dbReference>
<evidence type="ECO:0000259" key="1">
    <source>
        <dbReference type="Pfam" id="PF00149"/>
    </source>
</evidence>
<evidence type="ECO:0000313" key="3">
    <source>
        <dbReference type="Proteomes" id="UP000054477"/>
    </source>
</evidence>
<name>A0A0C9XAS1_9AGAR</name>
<reference evidence="3" key="2">
    <citation type="submission" date="2015-01" db="EMBL/GenBank/DDBJ databases">
        <title>Evolutionary Origins and Diversification of the Mycorrhizal Mutualists.</title>
        <authorList>
            <consortium name="DOE Joint Genome Institute"/>
            <consortium name="Mycorrhizal Genomics Consortium"/>
            <person name="Kohler A."/>
            <person name="Kuo A."/>
            <person name="Nagy L.G."/>
            <person name="Floudas D."/>
            <person name="Copeland A."/>
            <person name="Barry K.W."/>
            <person name="Cichocki N."/>
            <person name="Veneault-Fourrey C."/>
            <person name="LaButti K."/>
            <person name="Lindquist E.A."/>
            <person name="Lipzen A."/>
            <person name="Lundell T."/>
            <person name="Morin E."/>
            <person name="Murat C."/>
            <person name="Riley R."/>
            <person name="Ohm R."/>
            <person name="Sun H."/>
            <person name="Tunlid A."/>
            <person name="Henrissat B."/>
            <person name="Grigoriev I.V."/>
            <person name="Hibbett D.S."/>
            <person name="Martin F."/>
        </authorList>
    </citation>
    <scope>NUCLEOTIDE SEQUENCE [LARGE SCALE GENOMIC DNA]</scope>
    <source>
        <strain evidence="3">LaAM-08-1</strain>
    </source>
</reference>